<sequence length="87" mass="9923">MDGNQNGSSLEVIYDQIEEICDELDAEIISAEKLLNFVQKLLFYFLNSAVFKSSLGVATRVVRKKFRGRQKIVGKFQFSDFLGDLKL</sequence>
<name>A0A914YQ00_9BILA</name>
<keyword evidence="1" id="KW-1185">Reference proteome</keyword>
<organism evidence="1 2">
    <name type="scientific">Panagrolaimus superbus</name>
    <dbReference type="NCBI Taxonomy" id="310955"/>
    <lineage>
        <taxon>Eukaryota</taxon>
        <taxon>Metazoa</taxon>
        <taxon>Ecdysozoa</taxon>
        <taxon>Nematoda</taxon>
        <taxon>Chromadorea</taxon>
        <taxon>Rhabditida</taxon>
        <taxon>Tylenchina</taxon>
        <taxon>Panagrolaimomorpha</taxon>
        <taxon>Panagrolaimoidea</taxon>
        <taxon>Panagrolaimidae</taxon>
        <taxon>Panagrolaimus</taxon>
    </lineage>
</organism>
<dbReference type="AlphaFoldDB" id="A0A914YQ00"/>
<evidence type="ECO:0000313" key="1">
    <source>
        <dbReference type="Proteomes" id="UP000887577"/>
    </source>
</evidence>
<evidence type="ECO:0000313" key="2">
    <source>
        <dbReference type="WBParaSite" id="PSU_v2.g21539.t1"/>
    </source>
</evidence>
<dbReference type="WBParaSite" id="PSU_v2.g21539.t1">
    <property type="protein sequence ID" value="PSU_v2.g21539.t1"/>
    <property type="gene ID" value="PSU_v2.g21539"/>
</dbReference>
<protein>
    <submittedName>
        <fullName evidence="2">Uncharacterized protein</fullName>
    </submittedName>
</protein>
<accession>A0A914YQ00</accession>
<reference evidence="2" key="1">
    <citation type="submission" date="2022-11" db="UniProtKB">
        <authorList>
            <consortium name="WormBaseParasite"/>
        </authorList>
    </citation>
    <scope>IDENTIFICATION</scope>
</reference>
<proteinExistence type="predicted"/>
<dbReference type="Proteomes" id="UP000887577">
    <property type="component" value="Unplaced"/>
</dbReference>